<gene>
    <name evidence="1" type="ORF">JCM15093_3286</name>
</gene>
<dbReference type="AlphaFoldDB" id="A0A069DCE1"/>
<reference evidence="1 2" key="1">
    <citation type="journal article" date="2015" name="Microbes Environ.">
        <title>Distribution and evolution of nitrogen fixation genes in the phylum bacteroidetes.</title>
        <authorList>
            <person name="Inoue J."/>
            <person name="Oshima K."/>
            <person name="Suda W."/>
            <person name="Sakamoto M."/>
            <person name="Iino T."/>
            <person name="Noda S."/>
            <person name="Hongoh Y."/>
            <person name="Hattori M."/>
            <person name="Ohkuma M."/>
        </authorList>
    </citation>
    <scope>NUCLEOTIDE SEQUENCE [LARGE SCALE GENOMIC DNA]</scope>
    <source>
        <strain evidence="1 2">JCM 15093</strain>
    </source>
</reference>
<dbReference type="OrthoDB" id="1047513at2"/>
<evidence type="ECO:0000313" key="1">
    <source>
        <dbReference type="EMBL" id="GAK37994.1"/>
    </source>
</evidence>
<sequence length="144" mass="16837">MRKNAQAYCLNKAIRLTTPSDETYTNLYQGLADCYNLAQKPKEQIQALLEQYKYDKNNHQLLFTIGRIDQDALEDMSRAKKYLEMFMATRPEKQTKEEDPEGTISASLYNVAERRLDAIRKELFFREGVPSKMIINNKEYKAVN</sequence>
<evidence type="ECO:0000313" key="2">
    <source>
        <dbReference type="Proteomes" id="UP000027601"/>
    </source>
</evidence>
<accession>A0A069DCE1</accession>
<protein>
    <submittedName>
        <fullName evidence="1">TPR repeat protein</fullName>
    </submittedName>
</protein>
<dbReference type="InterPro" id="IPR011990">
    <property type="entry name" value="TPR-like_helical_dom_sf"/>
</dbReference>
<dbReference type="EMBL" id="BAJS01000034">
    <property type="protein sequence ID" value="GAK37994.1"/>
    <property type="molecule type" value="Genomic_DNA"/>
</dbReference>
<comment type="caution">
    <text evidence="1">The sequence shown here is derived from an EMBL/GenBank/DDBJ whole genome shotgun (WGS) entry which is preliminary data.</text>
</comment>
<dbReference type="Gene3D" id="1.25.40.10">
    <property type="entry name" value="Tetratricopeptide repeat domain"/>
    <property type="match status" value="1"/>
</dbReference>
<dbReference type="eggNOG" id="COG0457">
    <property type="taxonomic scope" value="Bacteria"/>
</dbReference>
<dbReference type="SUPFAM" id="SSF48452">
    <property type="entry name" value="TPR-like"/>
    <property type="match status" value="1"/>
</dbReference>
<dbReference type="STRING" id="1121097.GCA_000428125_03061"/>
<proteinExistence type="predicted"/>
<keyword evidence="2" id="KW-1185">Reference proteome</keyword>
<dbReference type="RefSeq" id="WP_024997534.1">
    <property type="nucleotide sequence ID" value="NZ_ATZI01000024.1"/>
</dbReference>
<dbReference type="Proteomes" id="UP000027601">
    <property type="component" value="Unassembled WGS sequence"/>
</dbReference>
<name>A0A069DCE1_9BACE</name>
<organism evidence="1 2">
    <name type="scientific">Bacteroides graminisolvens DSM 19988 = JCM 15093</name>
    <dbReference type="NCBI Taxonomy" id="1121097"/>
    <lineage>
        <taxon>Bacteria</taxon>
        <taxon>Pseudomonadati</taxon>
        <taxon>Bacteroidota</taxon>
        <taxon>Bacteroidia</taxon>
        <taxon>Bacteroidales</taxon>
        <taxon>Bacteroidaceae</taxon>
        <taxon>Bacteroides</taxon>
    </lineage>
</organism>